<feature type="region of interest" description="Disordered" evidence="11">
    <location>
        <begin position="851"/>
        <end position="894"/>
    </location>
</feature>
<dbReference type="InterPro" id="IPR008984">
    <property type="entry name" value="SMAD_FHA_dom_sf"/>
</dbReference>
<reference evidence="14" key="1">
    <citation type="journal article" date="2020" name="Stud. Mycol.">
        <title>101 Dothideomycetes genomes: a test case for predicting lifestyles and emergence of pathogens.</title>
        <authorList>
            <person name="Haridas S."/>
            <person name="Albert R."/>
            <person name="Binder M."/>
            <person name="Bloem J."/>
            <person name="Labutti K."/>
            <person name="Salamov A."/>
            <person name="Andreopoulos B."/>
            <person name="Baker S."/>
            <person name="Barry K."/>
            <person name="Bills G."/>
            <person name="Bluhm B."/>
            <person name="Cannon C."/>
            <person name="Castanera R."/>
            <person name="Culley D."/>
            <person name="Daum C."/>
            <person name="Ezra D."/>
            <person name="Gonzalez J."/>
            <person name="Henrissat B."/>
            <person name="Kuo A."/>
            <person name="Liang C."/>
            <person name="Lipzen A."/>
            <person name="Lutzoni F."/>
            <person name="Magnuson J."/>
            <person name="Mondo S."/>
            <person name="Nolan M."/>
            <person name="Ohm R."/>
            <person name="Pangilinan J."/>
            <person name="Park H.-J."/>
            <person name="Ramirez L."/>
            <person name="Alfaro M."/>
            <person name="Sun H."/>
            <person name="Tritt A."/>
            <person name="Yoshinaga Y."/>
            <person name="Zwiers L.-H."/>
            <person name="Turgeon B."/>
            <person name="Goodwin S."/>
            <person name="Spatafora J."/>
            <person name="Crous P."/>
            <person name="Grigoriev I."/>
        </authorList>
    </citation>
    <scope>NUCLEOTIDE SEQUENCE</scope>
    <source>
        <strain evidence="14">CBS 262.69</strain>
    </source>
</reference>
<dbReference type="InterPro" id="IPR011009">
    <property type="entry name" value="Kinase-like_dom_sf"/>
</dbReference>
<evidence type="ECO:0000256" key="8">
    <source>
        <dbReference type="PIRSR" id="PIRSR630616-2"/>
    </source>
</evidence>
<evidence type="ECO:0000256" key="1">
    <source>
        <dbReference type="ARBA" id="ARBA00005575"/>
    </source>
</evidence>
<dbReference type="EMBL" id="ML996695">
    <property type="protein sequence ID" value="KAF2400375.1"/>
    <property type="molecule type" value="Genomic_DNA"/>
</dbReference>
<keyword evidence="6 8" id="KW-0067">ATP-binding</keyword>
<dbReference type="SMART" id="SM00240">
    <property type="entry name" value="FHA"/>
    <property type="match status" value="1"/>
</dbReference>
<dbReference type="SUPFAM" id="SSF56112">
    <property type="entry name" value="Protein kinase-like (PK-like)"/>
    <property type="match status" value="1"/>
</dbReference>
<name>A0A6G1HXA9_9PEZI</name>
<dbReference type="Gene3D" id="1.10.510.10">
    <property type="entry name" value="Transferase(Phosphotransferase) domain 1"/>
    <property type="match status" value="1"/>
</dbReference>
<dbReference type="PANTHER" id="PTHR24350">
    <property type="entry name" value="SERINE/THREONINE-PROTEIN KINASE IAL-RELATED"/>
    <property type="match status" value="1"/>
</dbReference>
<dbReference type="Pfam" id="PF00069">
    <property type="entry name" value="Pkinase"/>
    <property type="match status" value="1"/>
</dbReference>
<feature type="region of interest" description="Disordered" evidence="11">
    <location>
        <begin position="1"/>
        <end position="21"/>
    </location>
</feature>
<dbReference type="PROSITE" id="PS00108">
    <property type="entry name" value="PROTEIN_KINASE_ST"/>
    <property type="match status" value="1"/>
</dbReference>
<dbReference type="PROSITE" id="PS50006">
    <property type="entry name" value="FHA_DOMAIN"/>
    <property type="match status" value="1"/>
</dbReference>
<dbReference type="Proteomes" id="UP000799640">
    <property type="component" value="Unassembled WGS sequence"/>
</dbReference>
<dbReference type="InterPro" id="IPR017441">
    <property type="entry name" value="Protein_kinase_ATP_BS"/>
</dbReference>
<keyword evidence="3" id="KW-0808">Transferase</keyword>
<dbReference type="PROSITE" id="PS50011">
    <property type="entry name" value="PROTEIN_KINASE_DOM"/>
    <property type="match status" value="1"/>
</dbReference>
<feature type="compositionally biased region" description="Polar residues" evidence="11">
    <location>
        <begin position="777"/>
        <end position="795"/>
    </location>
</feature>
<dbReference type="GO" id="GO:0004674">
    <property type="term" value="F:protein serine/threonine kinase activity"/>
    <property type="evidence" value="ECO:0007669"/>
    <property type="project" value="UniProtKB-KW"/>
</dbReference>
<sequence>MEDNSTQPATQQVLDPRRLGITTSSLSPRDISNIMVILHPCSPAAYRVVMTTAQHSPQHVHPNQGLVTFADSGDEEQDTFIVKKELLSDVEDIALRFSSIPIAPGSGFCFGRNPRTCDIVLDNDSTKRISNLHFRIYVTNTGVVMLTDVSTNGTVVDEKLLKGKVNGAEVPLRLSTRMLNHGSIIQIPSPQPEESIKFIVRIPSREGYFSDYERNFERFVLRMEHDRAQNPNKQAGQPVGPPLITMRPRAMLPGNPYGMHWDGGDEYNIVGQLGKGAFATVYRLATKMDGQFYAAKELEKRRFMKNGRLDLKLHNEMEIMKSIRHNNIVNFVSYREFKDHLYIIMEYVPCGDLQGYLQRHGVLPEPDAKLMSRQIFDALAYLHSKKITHRDIKPDNILIACDDPFVVKLSDFGLSKVVSNNETFLKTFCGTLLYCAPEVFPHYEDHLKKGTKRRRSGSNGHPGFHSYSQSVDIWSYAAVLWYALCGKPPFEGVSDHTGRGMFEKIMGTNLSIEPLRAQGVSMTAVALLATMLNTDPSKRPGPRQCLEHDWLATLESRPSVATGLGLSAIPEGNEDEVHRGTDALSQLSIREEPGDEYGDFEWDSQDLDLLVAPRMSKRFKQEHYLAPDQIRDPEPIPSSSPDSASHDEANEMINMHKTPRPAQPARLFGEIGVSALQSSGVLGAHTNVALRMSSQMPENNHLAAKAKGHDDFDNGNFSALERRLTKFVNGQEDSQGGAASSLLGAESLVREMNMESPLSAPSPDEVALEQPGPHTPQLISQAPGAQNAGSDQLSLDATPKPKPNPFGRCIQAPSGSSFFNRLIEPPTDGLEEETGTMGNYLSQHVPETNRPVTEASEDDLHDPPTEEDNMDNPITPRNRTTIANGIPNTASHSWRSENSNRVLLAEQSIPPALNADALVPIYGRLMSTPDSFVNITINITSRVTTWGRARNNTVVYPDAMDVRISKIAVAIFLHAPNIEAYEASGGDWTKMPGLTSFVKTKATNGIFINGIRLKDVGPDGEDLCGRIYTGDEITAYSSTSNPNCVLRFRSMDDSLSTRGVMATVRCINTLCPVSTFGSRDLTKGPDVIITNIGEECRGRHHHRQERALYTGVTSAVQQEGVWCAKLEGRILDVQYKGQMDRALWDLRYLLSRFGRGGSALLIPSSCGADSVENCQSAEYLLS</sequence>
<evidence type="ECO:0000256" key="9">
    <source>
        <dbReference type="PIRSR" id="PIRSR630616-3"/>
    </source>
</evidence>
<evidence type="ECO:0000256" key="10">
    <source>
        <dbReference type="PROSITE-ProRule" id="PRU10141"/>
    </source>
</evidence>
<accession>A0A6G1HXA9</accession>
<evidence type="ECO:0000256" key="6">
    <source>
        <dbReference type="ARBA" id="ARBA00022840"/>
    </source>
</evidence>
<dbReference type="InterPro" id="IPR000719">
    <property type="entry name" value="Prot_kinase_dom"/>
</dbReference>
<feature type="domain" description="Protein kinase" evidence="13">
    <location>
        <begin position="267"/>
        <end position="551"/>
    </location>
</feature>
<dbReference type="Gene3D" id="2.60.200.20">
    <property type="match status" value="2"/>
</dbReference>
<dbReference type="InterPro" id="IPR030616">
    <property type="entry name" value="Aur-like"/>
</dbReference>
<evidence type="ECO:0000256" key="2">
    <source>
        <dbReference type="ARBA" id="ARBA00022527"/>
    </source>
</evidence>
<keyword evidence="4 8" id="KW-0547">Nucleotide-binding</keyword>
<organism evidence="14 15">
    <name type="scientific">Trichodelitschia bisporula</name>
    <dbReference type="NCBI Taxonomy" id="703511"/>
    <lineage>
        <taxon>Eukaryota</taxon>
        <taxon>Fungi</taxon>
        <taxon>Dikarya</taxon>
        <taxon>Ascomycota</taxon>
        <taxon>Pezizomycotina</taxon>
        <taxon>Dothideomycetes</taxon>
        <taxon>Dothideomycetes incertae sedis</taxon>
        <taxon>Phaeotrichales</taxon>
        <taxon>Phaeotrichaceae</taxon>
        <taxon>Trichodelitschia</taxon>
    </lineage>
</organism>
<feature type="binding site" evidence="8 10">
    <location>
        <position position="296"/>
    </location>
    <ligand>
        <name>ATP</name>
        <dbReference type="ChEBI" id="CHEBI:30616"/>
    </ligand>
</feature>
<evidence type="ECO:0000256" key="11">
    <source>
        <dbReference type="SAM" id="MobiDB-lite"/>
    </source>
</evidence>
<feature type="compositionally biased region" description="Acidic residues" evidence="11">
    <location>
        <begin position="855"/>
        <end position="870"/>
    </location>
</feature>
<dbReference type="PROSITE" id="PS00107">
    <property type="entry name" value="PROTEIN_KINASE_ATP"/>
    <property type="match status" value="1"/>
</dbReference>
<protein>
    <submittedName>
        <fullName evidence="14">Pkinase-domain-containing protein</fullName>
    </submittedName>
</protein>
<evidence type="ECO:0000256" key="5">
    <source>
        <dbReference type="ARBA" id="ARBA00022777"/>
    </source>
</evidence>
<dbReference type="AlphaFoldDB" id="A0A6G1HXA9"/>
<feature type="region of interest" description="Disordered" evidence="11">
    <location>
        <begin position="754"/>
        <end position="811"/>
    </location>
</feature>
<feature type="region of interest" description="Disordered" evidence="11">
    <location>
        <begin position="624"/>
        <end position="646"/>
    </location>
</feature>
<evidence type="ECO:0000313" key="15">
    <source>
        <dbReference type="Proteomes" id="UP000799640"/>
    </source>
</evidence>
<dbReference type="FunFam" id="3.30.200.20:FF:000470">
    <property type="entry name" value="Serine/threonine-protein kinase RAD53"/>
    <property type="match status" value="1"/>
</dbReference>
<keyword evidence="2" id="KW-0723">Serine/threonine-protein kinase</keyword>
<dbReference type="GO" id="GO:0005524">
    <property type="term" value="F:ATP binding"/>
    <property type="evidence" value="ECO:0007669"/>
    <property type="project" value="UniProtKB-UniRule"/>
</dbReference>
<keyword evidence="5 14" id="KW-0418">Kinase</keyword>
<dbReference type="Gene3D" id="3.30.200.20">
    <property type="entry name" value="Phosphorylase Kinase, domain 1"/>
    <property type="match status" value="1"/>
</dbReference>
<gene>
    <name evidence="14" type="ORF">EJ06DRAFT_521859</name>
</gene>
<dbReference type="OrthoDB" id="504170at2759"/>
<proteinExistence type="inferred from homology"/>
<comment type="similarity">
    <text evidence="1">Belongs to the protein kinase superfamily. CAMK Ser/Thr protein kinase family. CHEK2 subfamily.</text>
</comment>
<dbReference type="InterPro" id="IPR000253">
    <property type="entry name" value="FHA_dom"/>
</dbReference>
<dbReference type="SUPFAM" id="SSF49879">
    <property type="entry name" value="SMAD/FHA domain"/>
    <property type="match status" value="1"/>
</dbReference>
<dbReference type="Pfam" id="PF00498">
    <property type="entry name" value="FHA"/>
    <property type="match status" value="1"/>
</dbReference>
<feature type="active site" description="Proton acceptor" evidence="7">
    <location>
        <position position="391"/>
    </location>
</feature>
<evidence type="ECO:0000256" key="7">
    <source>
        <dbReference type="PIRSR" id="PIRSR630616-1"/>
    </source>
</evidence>
<evidence type="ECO:0000256" key="4">
    <source>
        <dbReference type="ARBA" id="ARBA00022741"/>
    </source>
</evidence>
<dbReference type="SMART" id="SM00220">
    <property type="entry name" value="S_TKc"/>
    <property type="match status" value="1"/>
</dbReference>
<feature type="compositionally biased region" description="Basic and acidic residues" evidence="11">
    <location>
        <begin position="624"/>
        <end position="634"/>
    </location>
</feature>
<evidence type="ECO:0000256" key="3">
    <source>
        <dbReference type="ARBA" id="ARBA00022679"/>
    </source>
</evidence>
<keyword evidence="15" id="KW-1185">Reference proteome</keyword>
<feature type="domain" description="FHA" evidence="12">
    <location>
        <begin position="108"/>
        <end position="161"/>
    </location>
</feature>
<feature type="binding site" evidence="8">
    <location>
        <position position="411"/>
    </location>
    <ligand>
        <name>ATP</name>
        <dbReference type="ChEBI" id="CHEBI:30616"/>
    </ligand>
</feature>
<evidence type="ECO:0000259" key="12">
    <source>
        <dbReference type="PROSITE" id="PS50006"/>
    </source>
</evidence>
<feature type="compositionally biased region" description="Polar residues" evidence="11">
    <location>
        <begin position="1"/>
        <end position="13"/>
    </location>
</feature>
<feature type="cross-link" description="Glycyl lysine isopeptide (Lys-Gly) (interchain with G-Cter in SUMO2)" evidence="9">
    <location>
        <position position="393"/>
    </location>
</feature>
<feature type="compositionally biased region" description="Polar residues" evidence="11">
    <location>
        <begin position="875"/>
        <end position="894"/>
    </location>
</feature>
<dbReference type="InterPro" id="IPR008271">
    <property type="entry name" value="Ser/Thr_kinase_AS"/>
</dbReference>
<evidence type="ECO:0000259" key="13">
    <source>
        <dbReference type="PROSITE" id="PS50011"/>
    </source>
</evidence>
<evidence type="ECO:0000313" key="14">
    <source>
        <dbReference type="EMBL" id="KAF2400375.1"/>
    </source>
</evidence>